<dbReference type="RefSeq" id="WP_184089440.1">
    <property type="nucleotide sequence ID" value="NZ_AP023367.1"/>
</dbReference>
<evidence type="ECO:0000313" key="2">
    <source>
        <dbReference type="Proteomes" id="UP000515561"/>
    </source>
</evidence>
<dbReference type="AlphaFoldDB" id="A0A6S6QVR6"/>
<sequence length="369" mass="43042">MKPYLVDVPVLLFVFIRPDTLTKVFNEIKKARPRILILASDGPRDNHPEDMEKILKSREIVNEVDWDCKVYKLYFENNQGLYVMVQKALDFTFYYTDRCIFLEDDVVPSQSFFPFCAELLEKYKDDLRINMICGMNHLGIYKEPEADYFFTEAAAIWGFAMWKRTYLGFYDACYGKSNYTMGRLKEKTRNRKPFYKNLREYCVNQTVNGHLGGPEFYLRFTGCSQNRLNIIPKKNLIKNIGFGEGATHSAGDLAKLPLSVQKVFNMKVYPLTFPLTHPDYVIGDAKYEQLQDKITANNHPLMLALRKAEGFFRRLYYDKSACFKVSAGKYLLKLLYYSIVTFQSSLELGSFLLHKYILVIKGHKKIPKK</sequence>
<dbReference type="Proteomes" id="UP000515561">
    <property type="component" value="Chromosome"/>
</dbReference>
<proteinExistence type="predicted"/>
<evidence type="ECO:0000313" key="1">
    <source>
        <dbReference type="EMBL" id="BCJ94684.1"/>
    </source>
</evidence>
<dbReference type="Gene3D" id="3.90.550.10">
    <property type="entry name" value="Spore Coat Polysaccharide Biosynthesis Protein SpsA, Chain A"/>
    <property type="match status" value="1"/>
</dbReference>
<dbReference type="InterPro" id="IPR029044">
    <property type="entry name" value="Nucleotide-diphossugar_trans"/>
</dbReference>
<dbReference type="KEGG" id="acel:acsn021_22530"/>
<accession>A0A6S6QVR6</accession>
<gene>
    <name evidence="1" type="ORF">acsn021_22530</name>
</gene>
<protein>
    <submittedName>
        <fullName evidence="1">Uncharacterized protein</fullName>
    </submittedName>
</protein>
<reference evidence="1 2" key="1">
    <citation type="journal article" date="2016" name="Int. J. Syst. Evol. Microbiol.">
        <title>Descriptions of Anaerotaenia torta gen. nov., sp. nov. and Anaerocolumna cellulosilytica gen. nov., sp. nov. isolated from a methanogenic reactor of cattle waste.</title>
        <authorList>
            <person name="Uek A."/>
            <person name="Ohtaki Y."/>
            <person name="Kaku N."/>
            <person name="Ueki K."/>
        </authorList>
    </citation>
    <scope>NUCLEOTIDE SEQUENCE [LARGE SCALE GENOMIC DNA]</scope>
    <source>
        <strain evidence="1 2">SN021</strain>
    </source>
</reference>
<keyword evidence="2" id="KW-1185">Reference proteome</keyword>
<name>A0A6S6QVR6_9FIRM</name>
<organism evidence="1 2">
    <name type="scientific">Anaerocolumna cellulosilytica</name>
    <dbReference type="NCBI Taxonomy" id="433286"/>
    <lineage>
        <taxon>Bacteria</taxon>
        <taxon>Bacillati</taxon>
        <taxon>Bacillota</taxon>
        <taxon>Clostridia</taxon>
        <taxon>Lachnospirales</taxon>
        <taxon>Lachnospiraceae</taxon>
        <taxon>Anaerocolumna</taxon>
    </lineage>
</organism>
<dbReference type="EMBL" id="AP023367">
    <property type="protein sequence ID" value="BCJ94684.1"/>
    <property type="molecule type" value="Genomic_DNA"/>
</dbReference>
<dbReference type="SUPFAM" id="SSF53448">
    <property type="entry name" value="Nucleotide-diphospho-sugar transferases"/>
    <property type="match status" value="1"/>
</dbReference>